<gene>
    <name evidence="11" type="ORF">FRACYDRAFT_193868</name>
</gene>
<dbReference type="GO" id="GO:0005634">
    <property type="term" value="C:nucleus"/>
    <property type="evidence" value="ECO:0007669"/>
    <property type="project" value="TreeGrafter"/>
</dbReference>
<proteinExistence type="inferred from homology"/>
<feature type="region of interest" description="Disordered" evidence="9">
    <location>
        <begin position="203"/>
        <end position="233"/>
    </location>
</feature>
<comment type="catalytic activity">
    <reaction evidence="7 8">
        <text>N-terminal L-glutaminyl-[protein] + H2O = N-terminal L-glutamyl-[protein] + NH4(+)</text>
        <dbReference type="Rhea" id="RHEA:50680"/>
        <dbReference type="Rhea" id="RHEA-COMP:12668"/>
        <dbReference type="Rhea" id="RHEA-COMP:12777"/>
        <dbReference type="ChEBI" id="CHEBI:15377"/>
        <dbReference type="ChEBI" id="CHEBI:28938"/>
        <dbReference type="ChEBI" id="CHEBI:64721"/>
        <dbReference type="ChEBI" id="CHEBI:64722"/>
        <dbReference type="EC" id="3.5.1.122"/>
    </reaction>
</comment>
<dbReference type="AlphaFoldDB" id="A0A1E7EXI3"/>
<evidence type="ECO:0000259" key="10">
    <source>
        <dbReference type="Pfam" id="PF09764"/>
    </source>
</evidence>
<evidence type="ECO:0000256" key="6">
    <source>
        <dbReference type="ARBA" id="ARBA00029677"/>
    </source>
</evidence>
<dbReference type="Pfam" id="PF09764">
    <property type="entry name" value="Nt_Gln_amidase"/>
    <property type="match status" value="1"/>
</dbReference>
<dbReference type="InterPro" id="IPR023128">
    <property type="entry name" value="Prot_N_Gln_amidohydro_ab_roll"/>
</dbReference>
<dbReference type="Gene3D" id="3.10.620.10">
    <property type="entry name" value="Protein N-terminal glutamine amidohydrolase, alpha beta roll"/>
    <property type="match status" value="1"/>
</dbReference>
<dbReference type="InParanoid" id="A0A1E7EXI3"/>
<organism evidence="11 12">
    <name type="scientific">Fragilariopsis cylindrus CCMP1102</name>
    <dbReference type="NCBI Taxonomy" id="635003"/>
    <lineage>
        <taxon>Eukaryota</taxon>
        <taxon>Sar</taxon>
        <taxon>Stramenopiles</taxon>
        <taxon>Ochrophyta</taxon>
        <taxon>Bacillariophyta</taxon>
        <taxon>Bacillariophyceae</taxon>
        <taxon>Bacillariophycidae</taxon>
        <taxon>Bacillariales</taxon>
        <taxon>Bacillariaceae</taxon>
        <taxon>Fragilariopsis</taxon>
    </lineage>
</organism>
<reference evidence="11 12" key="1">
    <citation type="submission" date="2016-09" db="EMBL/GenBank/DDBJ databases">
        <title>Extensive genetic diversity and differential bi-allelic expression allows diatom success in the polar Southern Ocean.</title>
        <authorList>
            <consortium name="DOE Joint Genome Institute"/>
            <person name="Mock T."/>
            <person name="Otillar R.P."/>
            <person name="Strauss J."/>
            <person name="Dupont C."/>
            <person name="Frickenhaus S."/>
            <person name="Maumus F."/>
            <person name="Mcmullan M."/>
            <person name="Sanges R."/>
            <person name="Schmutz J."/>
            <person name="Toseland A."/>
            <person name="Valas R."/>
            <person name="Veluchamy A."/>
            <person name="Ward B.J."/>
            <person name="Allen A."/>
            <person name="Barry K."/>
            <person name="Falciatore A."/>
            <person name="Ferrante M."/>
            <person name="Fortunato A.E."/>
            <person name="Gloeckner G."/>
            <person name="Gruber A."/>
            <person name="Hipkin R."/>
            <person name="Janech M."/>
            <person name="Kroth P."/>
            <person name="Leese F."/>
            <person name="Lindquist E."/>
            <person name="Lyon B.R."/>
            <person name="Martin J."/>
            <person name="Mayer C."/>
            <person name="Parker M."/>
            <person name="Quesneville H."/>
            <person name="Raymond J."/>
            <person name="Uhlig C."/>
            <person name="Valentin K.U."/>
            <person name="Worden A.Z."/>
            <person name="Armbrust E.V."/>
            <person name="Bowler C."/>
            <person name="Green B."/>
            <person name="Moulton V."/>
            <person name="Van Oosterhout C."/>
            <person name="Grigoriev I."/>
        </authorList>
    </citation>
    <scope>NUCLEOTIDE SEQUENCE [LARGE SCALE GENOMIC DNA]</scope>
    <source>
        <strain evidence="11 12">CCMP1102</strain>
    </source>
</reference>
<feature type="domain" description="Protein N-terminal glutamine amidohydrolase alpha beta roll" evidence="10">
    <location>
        <begin position="23"/>
        <end position="220"/>
    </location>
</feature>
<dbReference type="Proteomes" id="UP000095751">
    <property type="component" value="Unassembled WGS sequence"/>
</dbReference>
<comment type="subunit">
    <text evidence="2 8">Monomer.</text>
</comment>
<keyword evidence="5 8" id="KW-0378">Hydrolase</keyword>
<protein>
    <recommendedName>
        <fullName evidence="4 8">Protein N-terminal glutamine amidohydrolase</fullName>
        <ecNumber evidence="3 8">3.5.1.122</ecNumber>
    </recommendedName>
    <alternativeName>
        <fullName evidence="6 8">Protein NH2-terminal glutamine deamidase</fullName>
    </alternativeName>
</protein>
<dbReference type="InterPro" id="IPR039733">
    <property type="entry name" value="NTAQ1"/>
</dbReference>
<dbReference type="KEGG" id="fcy:FRACYDRAFT_193868"/>
<name>A0A1E7EXI3_9STRA</name>
<evidence type="ECO:0000256" key="7">
    <source>
        <dbReference type="ARBA" id="ARBA00048768"/>
    </source>
</evidence>
<sequence length="316" mass="36071">MSAAAAGAAKSAIEASSDKSLRVPCYCEENVWRLAYRKIHQQEKKKKQQQEKKQKRQQKKKKITTAAATTTTTTTSSFQYHVVFISNPKGCAPLFQQLAASDRDSAVFWDYHDVTEGTTTTTVLTKNTLVWDIDSYLPFPCHLEDYIEMVFPNNLDWPKEYAPYFRVIDASIYLRHFSSDRSHMYNSDTNTWNALPPSYDCILQHNENTNSNDDSSNNKDDDGNNDVTSNSATTTTTTTATTAFKQYMTISNEDVDYQQKNGEKDDNDDNNNKNENDDNHNHNRIFGRVYSISRLVERFGCSEDNNNALLPTIEIK</sequence>
<comment type="function">
    <text evidence="8">Mediates the side-chain deamidation of N-terminal glutamine residues to glutamate, an important step in N-end rule pathway of protein degradation. Conversion of the resulting N-terminal glutamine to glutamate renders the protein susceptible to arginylation, polyubiquitination and degradation as specified by the N-end rule. Does not act on substrates with internal or C-terminal glutamine and does not act on non-glutamine residues in any position.</text>
</comment>
<accession>A0A1E7EXI3</accession>
<evidence type="ECO:0000256" key="9">
    <source>
        <dbReference type="SAM" id="MobiDB-lite"/>
    </source>
</evidence>
<dbReference type="GO" id="GO:0070773">
    <property type="term" value="F:protein-N-terminal glutamine amidohydrolase activity"/>
    <property type="evidence" value="ECO:0007669"/>
    <property type="project" value="UniProtKB-UniRule"/>
</dbReference>
<feature type="compositionally biased region" description="Basic residues" evidence="9">
    <location>
        <begin position="43"/>
        <end position="63"/>
    </location>
</feature>
<dbReference type="EMBL" id="KV784371">
    <property type="protein sequence ID" value="OEU10525.1"/>
    <property type="molecule type" value="Genomic_DNA"/>
</dbReference>
<evidence type="ECO:0000313" key="12">
    <source>
        <dbReference type="Proteomes" id="UP000095751"/>
    </source>
</evidence>
<dbReference type="OrthoDB" id="191192at2759"/>
<evidence type="ECO:0000256" key="1">
    <source>
        <dbReference type="ARBA" id="ARBA00008985"/>
    </source>
</evidence>
<feature type="compositionally biased region" description="Basic and acidic residues" evidence="9">
    <location>
        <begin position="270"/>
        <end position="281"/>
    </location>
</feature>
<evidence type="ECO:0000256" key="5">
    <source>
        <dbReference type="ARBA" id="ARBA00022801"/>
    </source>
</evidence>
<dbReference type="GO" id="GO:0005829">
    <property type="term" value="C:cytosol"/>
    <property type="evidence" value="ECO:0007669"/>
    <property type="project" value="TreeGrafter"/>
</dbReference>
<evidence type="ECO:0000256" key="4">
    <source>
        <dbReference type="ARBA" id="ARBA00021247"/>
    </source>
</evidence>
<feature type="compositionally biased region" description="Low complexity" evidence="9">
    <location>
        <begin position="206"/>
        <end position="215"/>
    </location>
</feature>
<dbReference type="EC" id="3.5.1.122" evidence="3 8"/>
<evidence type="ECO:0000256" key="8">
    <source>
        <dbReference type="RuleBase" id="RU367082"/>
    </source>
</evidence>
<keyword evidence="12" id="KW-1185">Reference proteome</keyword>
<evidence type="ECO:0000313" key="11">
    <source>
        <dbReference type="EMBL" id="OEU10525.1"/>
    </source>
</evidence>
<dbReference type="GO" id="GO:0008418">
    <property type="term" value="F:protein-N-terminal asparagine amidohydrolase activity"/>
    <property type="evidence" value="ECO:0007669"/>
    <property type="project" value="UniProtKB-UniRule"/>
</dbReference>
<dbReference type="InterPro" id="IPR037132">
    <property type="entry name" value="N_Gln_amidohydro_ab_roll_sf"/>
</dbReference>
<dbReference type="PANTHER" id="PTHR13035">
    <property type="entry name" value="PROTEIN N-TERMINAL GLUTAMINE AMIDOHYDROLASE"/>
    <property type="match status" value="1"/>
</dbReference>
<evidence type="ECO:0000256" key="2">
    <source>
        <dbReference type="ARBA" id="ARBA00011245"/>
    </source>
</evidence>
<evidence type="ECO:0000256" key="3">
    <source>
        <dbReference type="ARBA" id="ARBA00012718"/>
    </source>
</evidence>
<feature type="region of interest" description="Disordered" evidence="9">
    <location>
        <begin position="43"/>
        <end position="66"/>
    </location>
</feature>
<feature type="region of interest" description="Disordered" evidence="9">
    <location>
        <begin position="258"/>
        <end position="283"/>
    </location>
</feature>
<dbReference type="PANTHER" id="PTHR13035:SF0">
    <property type="entry name" value="PROTEIN N-TERMINAL GLUTAMINE AMIDOHYDROLASE"/>
    <property type="match status" value="1"/>
</dbReference>
<comment type="similarity">
    <text evidence="1 8">Belongs to the NTAQ1 family.</text>
</comment>